<reference evidence="1" key="1">
    <citation type="submission" date="2022-01" db="UniProtKB">
        <authorList>
            <consortium name="EnsemblMetazoa"/>
        </authorList>
    </citation>
    <scope>IDENTIFICATION</scope>
</reference>
<dbReference type="Proteomes" id="UP000494040">
    <property type="component" value="Unassembled WGS sequence"/>
</dbReference>
<evidence type="ECO:0000313" key="1">
    <source>
        <dbReference type="EnsemblMetazoa" id="XP_014258773.1"/>
    </source>
</evidence>
<organism evidence="1 2">
    <name type="scientific">Cimex lectularius</name>
    <name type="common">Bed bug</name>
    <name type="synonym">Acanthia lectularia</name>
    <dbReference type="NCBI Taxonomy" id="79782"/>
    <lineage>
        <taxon>Eukaryota</taxon>
        <taxon>Metazoa</taxon>
        <taxon>Ecdysozoa</taxon>
        <taxon>Arthropoda</taxon>
        <taxon>Hexapoda</taxon>
        <taxon>Insecta</taxon>
        <taxon>Pterygota</taxon>
        <taxon>Neoptera</taxon>
        <taxon>Paraneoptera</taxon>
        <taxon>Hemiptera</taxon>
        <taxon>Heteroptera</taxon>
        <taxon>Panheteroptera</taxon>
        <taxon>Cimicomorpha</taxon>
        <taxon>Cimicidae</taxon>
        <taxon>Cimex</taxon>
    </lineage>
</organism>
<protein>
    <submittedName>
        <fullName evidence="1">Uncharacterized protein</fullName>
    </submittedName>
</protein>
<dbReference type="RefSeq" id="XP_014258773.1">
    <property type="nucleotide sequence ID" value="XM_014403287.2"/>
</dbReference>
<dbReference type="KEGG" id="clec:106672116"/>
<proteinExistence type="predicted"/>
<evidence type="ECO:0000313" key="2">
    <source>
        <dbReference type="Proteomes" id="UP000494040"/>
    </source>
</evidence>
<accession>A0A8I6S8D5</accession>
<dbReference type="EnsemblMetazoa" id="XM_014403287.2">
    <property type="protein sequence ID" value="XP_014258773.1"/>
    <property type="gene ID" value="LOC106672116"/>
</dbReference>
<sequence>MINHQLCLFIFKNKNPNLYTMVTLERNRQSEFDDEPDLDVVRKNLASLEQCIATAPDSSPGYKGGTYLSNKIFPLKAQNTIEVLPNDPFDDGNNLLPTIFNFTNLYLFMYIDVKNVGVQEGRGRVDVRPINGGLSVDVQEFDLIKRTQTTEAHGLRRVIYREYTIPGAFDWHKLVFSVGPDSTLTIRVPTTNHFRNY</sequence>
<keyword evidence="2" id="KW-1185">Reference proteome</keyword>
<dbReference type="GeneID" id="106672116"/>
<dbReference type="AlphaFoldDB" id="A0A8I6S8D5"/>
<name>A0A8I6S8D5_CIMLE</name>